<evidence type="ECO:0000313" key="2">
    <source>
        <dbReference type="EMBL" id="TYG46069.1"/>
    </source>
</evidence>
<protein>
    <submittedName>
        <fullName evidence="2">Uncharacterized protein</fullName>
    </submittedName>
</protein>
<feature type="region of interest" description="Disordered" evidence="1">
    <location>
        <begin position="1"/>
        <end position="50"/>
    </location>
</feature>
<feature type="compositionally biased region" description="Polar residues" evidence="1">
    <location>
        <begin position="16"/>
        <end position="26"/>
    </location>
</feature>
<reference evidence="2 3" key="1">
    <citation type="submission" date="2019-06" db="EMBL/GenBank/DDBJ databases">
        <title>WGS assembly of Gossypium darwinii.</title>
        <authorList>
            <person name="Chen Z.J."/>
            <person name="Sreedasyam A."/>
            <person name="Ando A."/>
            <person name="Song Q."/>
            <person name="De L."/>
            <person name="Hulse-Kemp A."/>
            <person name="Ding M."/>
            <person name="Ye W."/>
            <person name="Kirkbride R."/>
            <person name="Jenkins J."/>
            <person name="Plott C."/>
            <person name="Lovell J."/>
            <person name="Lin Y.-M."/>
            <person name="Vaughn R."/>
            <person name="Liu B."/>
            <person name="Li W."/>
            <person name="Simpson S."/>
            <person name="Scheffler B."/>
            <person name="Saski C."/>
            <person name="Grover C."/>
            <person name="Hu G."/>
            <person name="Conover J."/>
            <person name="Carlson J."/>
            <person name="Shu S."/>
            <person name="Boston L."/>
            <person name="Williams M."/>
            <person name="Peterson D."/>
            <person name="Mcgee K."/>
            <person name="Jones D."/>
            <person name="Wendel J."/>
            <person name="Stelly D."/>
            <person name="Grimwood J."/>
            <person name="Schmutz J."/>
        </authorList>
    </citation>
    <scope>NUCLEOTIDE SEQUENCE [LARGE SCALE GENOMIC DNA]</scope>
    <source>
        <strain evidence="2">1808015.09</strain>
    </source>
</reference>
<accession>A0A5D2ANN1</accession>
<proteinExistence type="predicted"/>
<gene>
    <name evidence="2" type="ORF">ES288_D11G226700v1</name>
</gene>
<evidence type="ECO:0000313" key="3">
    <source>
        <dbReference type="Proteomes" id="UP000323506"/>
    </source>
</evidence>
<sequence>MGSGVGYGRGRRKRGTSASFQSTLEGQTPLARKPTEKDPQIHLSRPILTTERSPMMRPMVFQVSVAWKASDRRVVAA</sequence>
<organism evidence="2 3">
    <name type="scientific">Gossypium darwinii</name>
    <name type="common">Darwin's cotton</name>
    <name type="synonym">Gossypium barbadense var. darwinii</name>
    <dbReference type="NCBI Taxonomy" id="34276"/>
    <lineage>
        <taxon>Eukaryota</taxon>
        <taxon>Viridiplantae</taxon>
        <taxon>Streptophyta</taxon>
        <taxon>Embryophyta</taxon>
        <taxon>Tracheophyta</taxon>
        <taxon>Spermatophyta</taxon>
        <taxon>Magnoliopsida</taxon>
        <taxon>eudicotyledons</taxon>
        <taxon>Gunneridae</taxon>
        <taxon>Pentapetalae</taxon>
        <taxon>rosids</taxon>
        <taxon>malvids</taxon>
        <taxon>Malvales</taxon>
        <taxon>Malvaceae</taxon>
        <taxon>Malvoideae</taxon>
        <taxon>Gossypium</taxon>
    </lineage>
</organism>
<evidence type="ECO:0000256" key="1">
    <source>
        <dbReference type="SAM" id="MobiDB-lite"/>
    </source>
</evidence>
<feature type="non-terminal residue" evidence="2">
    <location>
        <position position="77"/>
    </location>
</feature>
<dbReference type="Proteomes" id="UP000323506">
    <property type="component" value="Chromosome D11"/>
</dbReference>
<keyword evidence="3" id="KW-1185">Reference proteome</keyword>
<dbReference type="AlphaFoldDB" id="A0A5D2ANN1"/>
<name>A0A5D2ANN1_GOSDA</name>
<dbReference type="EMBL" id="CM017711">
    <property type="protein sequence ID" value="TYG46069.1"/>
    <property type="molecule type" value="Genomic_DNA"/>
</dbReference>